<keyword evidence="2" id="KW-1133">Transmembrane helix</keyword>
<evidence type="ECO:0000256" key="1">
    <source>
        <dbReference type="SAM" id="MobiDB-lite"/>
    </source>
</evidence>
<organism evidence="3 4">
    <name type="scientific">Rhizodiscina lignyota</name>
    <dbReference type="NCBI Taxonomy" id="1504668"/>
    <lineage>
        <taxon>Eukaryota</taxon>
        <taxon>Fungi</taxon>
        <taxon>Dikarya</taxon>
        <taxon>Ascomycota</taxon>
        <taxon>Pezizomycotina</taxon>
        <taxon>Dothideomycetes</taxon>
        <taxon>Pleosporomycetidae</taxon>
        <taxon>Aulographales</taxon>
        <taxon>Rhizodiscinaceae</taxon>
        <taxon>Rhizodiscina</taxon>
    </lineage>
</organism>
<keyword evidence="2" id="KW-0812">Transmembrane</keyword>
<evidence type="ECO:0000313" key="3">
    <source>
        <dbReference type="EMBL" id="KAF2093696.1"/>
    </source>
</evidence>
<protein>
    <submittedName>
        <fullName evidence="3">Uncharacterized protein</fullName>
    </submittedName>
</protein>
<accession>A0A9P4I296</accession>
<gene>
    <name evidence="3" type="ORF">NA57DRAFT_81198</name>
</gene>
<dbReference type="EMBL" id="ML978137">
    <property type="protein sequence ID" value="KAF2093696.1"/>
    <property type="molecule type" value="Genomic_DNA"/>
</dbReference>
<proteinExistence type="predicted"/>
<evidence type="ECO:0000256" key="2">
    <source>
        <dbReference type="SAM" id="Phobius"/>
    </source>
</evidence>
<dbReference type="OrthoDB" id="5215637at2759"/>
<comment type="caution">
    <text evidence="3">The sequence shown here is derived from an EMBL/GenBank/DDBJ whole genome shotgun (WGS) entry which is preliminary data.</text>
</comment>
<keyword evidence="2" id="KW-0472">Membrane</keyword>
<dbReference type="Proteomes" id="UP000799772">
    <property type="component" value="Unassembled WGS sequence"/>
</dbReference>
<keyword evidence="4" id="KW-1185">Reference proteome</keyword>
<feature type="region of interest" description="Disordered" evidence="1">
    <location>
        <begin position="234"/>
        <end position="304"/>
    </location>
</feature>
<dbReference type="AlphaFoldDB" id="A0A9P4I296"/>
<name>A0A9P4I296_9PEZI</name>
<sequence>MSSKCYFPDKTPALEHTPCPIVDGEDAAPCCGPGRACLSNRLCGSPQGNADQAMLSRGSCTDASWNSWNCPRYCMGDNNSGSGVVQCTNDTLPLYCCVDTATYGSISGCCNDTANLFIVREEANDPKPASNAYSTLSAAKSGSTITATPMSPNTASHGLSSGAQIGLGVGLGVGLSLLICILGLVLQRRYFMARHKDPSVTVWDGMRYGQAAKQSKKQIAELPSDCMRVELKSERDDVELPSTSDESFPSPFGNPARQETRGYPAQNTAQIEGPTVPGTAIHMESVGRGRGATQGSYELPSGWI</sequence>
<evidence type="ECO:0000313" key="4">
    <source>
        <dbReference type="Proteomes" id="UP000799772"/>
    </source>
</evidence>
<reference evidence="3" key="1">
    <citation type="journal article" date="2020" name="Stud. Mycol.">
        <title>101 Dothideomycetes genomes: a test case for predicting lifestyles and emergence of pathogens.</title>
        <authorList>
            <person name="Haridas S."/>
            <person name="Albert R."/>
            <person name="Binder M."/>
            <person name="Bloem J."/>
            <person name="Labutti K."/>
            <person name="Salamov A."/>
            <person name="Andreopoulos B."/>
            <person name="Baker S."/>
            <person name="Barry K."/>
            <person name="Bills G."/>
            <person name="Bluhm B."/>
            <person name="Cannon C."/>
            <person name="Castanera R."/>
            <person name="Culley D."/>
            <person name="Daum C."/>
            <person name="Ezra D."/>
            <person name="Gonzalez J."/>
            <person name="Henrissat B."/>
            <person name="Kuo A."/>
            <person name="Liang C."/>
            <person name="Lipzen A."/>
            <person name="Lutzoni F."/>
            <person name="Magnuson J."/>
            <person name="Mondo S."/>
            <person name="Nolan M."/>
            <person name="Ohm R."/>
            <person name="Pangilinan J."/>
            <person name="Park H.-J."/>
            <person name="Ramirez L."/>
            <person name="Alfaro M."/>
            <person name="Sun H."/>
            <person name="Tritt A."/>
            <person name="Yoshinaga Y."/>
            <person name="Zwiers L.-H."/>
            <person name="Turgeon B."/>
            <person name="Goodwin S."/>
            <person name="Spatafora J."/>
            <person name="Crous P."/>
            <person name="Grigoriev I."/>
        </authorList>
    </citation>
    <scope>NUCLEOTIDE SEQUENCE</scope>
    <source>
        <strain evidence="3">CBS 133067</strain>
    </source>
</reference>
<feature type="transmembrane region" description="Helical" evidence="2">
    <location>
        <begin position="165"/>
        <end position="186"/>
    </location>
</feature>